<reference evidence="1 2" key="1">
    <citation type="submission" date="2015-07" db="EMBL/GenBank/DDBJ databases">
        <title>The genome of Melipona quadrifasciata.</title>
        <authorList>
            <person name="Pan H."/>
            <person name="Kapheim K."/>
        </authorList>
    </citation>
    <scope>NUCLEOTIDE SEQUENCE [LARGE SCALE GENOMIC DNA]</scope>
    <source>
        <strain evidence="1">0111107301</strain>
        <tissue evidence="1">Whole body</tissue>
    </source>
</reference>
<name>A0A0M9A7N5_9HYME</name>
<gene>
    <name evidence="1" type="ORF">WN51_08656</name>
</gene>
<organism evidence="1 2">
    <name type="scientific">Melipona quadrifasciata</name>
    <dbReference type="NCBI Taxonomy" id="166423"/>
    <lineage>
        <taxon>Eukaryota</taxon>
        <taxon>Metazoa</taxon>
        <taxon>Ecdysozoa</taxon>
        <taxon>Arthropoda</taxon>
        <taxon>Hexapoda</taxon>
        <taxon>Insecta</taxon>
        <taxon>Pterygota</taxon>
        <taxon>Neoptera</taxon>
        <taxon>Endopterygota</taxon>
        <taxon>Hymenoptera</taxon>
        <taxon>Apocrita</taxon>
        <taxon>Aculeata</taxon>
        <taxon>Apoidea</taxon>
        <taxon>Anthophila</taxon>
        <taxon>Apidae</taxon>
        <taxon>Melipona</taxon>
    </lineage>
</organism>
<evidence type="ECO:0000313" key="2">
    <source>
        <dbReference type="Proteomes" id="UP000053105"/>
    </source>
</evidence>
<dbReference type="EMBL" id="KQ435719">
    <property type="protein sequence ID" value="KOX78897.1"/>
    <property type="molecule type" value="Genomic_DNA"/>
</dbReference>
<proteinExistence type="predicted"/>
<sequence>MGFRPFPDSGSSTRVQASLQPIFHGRCNVIVARVLCTVTNEYVTFDGYDRPIASVMPEQE</sequence>
<dbReference type="Proteomes" id="UP000053105">
    <property type="component" value="Unassembled WGS sequence"/>
</dbReference>
<protein>
    <submittedName>
        <fullName evidence="1">Uncharacterized protein</fullName>
    </submittedName>
</protein>
<keyword evidence="2" id="KW-1185">Reference proteome</keyword>
<accession>A0A0M9A7N5</accession>
<evidence type="ECO:0000313" key="1">
    <source>
        <dbReference type="EMBL" id="KOX78897.1"/>
    </source>
</evidence>
<dbReference type="AlphaFoldDB" id="A0A0M9A7N5"/>